<evidence type="ECO:0000313" key="2">
    <source>
        <dbReference type="EMBL" id="CAF4983807.1"/>
    </source>
</evidence>
<dbReference type="EMBL" id="CAJOBR010028975">
    <property type="protein sequence ID" value="CAF4983807.1"/>
    <property type="molecule type" value="Genomic_DNA"/>
</dbReference>
<dbReference type="Proteomes" id="UP000663848">
    <property type="component" value="Unassembled WGS sequence"/>
</dbReference>
<comment type="caution">
    <text evidence="2">The sequence shown here is derived from an EMBL/GenBank/DDBJ whole genome shotgun (WGS) entry which is preliminary data.</text>
</comment>
<proteinExistence type="predicted"/>
<evidence type="ECO:0000256" key="1">
    <source>
        <dbReference type="SAM" id="MobiDB-lite"/>
    </source>
</evidence>
<feature type="region of interest" description="Disordered" evidence="1">
    <location>
        <begin position="73"/>
        <end position="117"/>
    </location>
</feature>
<feature type="non-terminal residue" evidence="2">
    <location>
        <position position="1"/>
    </location>
</feature>
<sequence>VQQYVGATGQLAQQQGANGYKINFDPNPQIIRKQANDAVTYKQEVAVRYLRPPTPPPPGPLIIKEVRNPALPPAPPIVIRQRPPRPATPPPLIIRERPPQPPAQLAPKLVTKPLPAPPPPPRRVIIERMPPLPPKPQSIIVERWLPYKQQKRRVIYQKAPPVQPAPAQKNLIIQWEGTQARVVKEFRNLGIIKADPNTYVQQYGTQLRPTQGLPDFIKGLPTPNLGPEYNTIVNPDQIDPALLAGAAGPIGGFEAAGEQGLLASAS</sequence>
<protein>
    <submittedName>
        <fullName evidence="2">Uncharacterized protein</fullName>
    </submittedName>
</protein>
<evidence type="ECO:0000313" key="3">
    <source>
        <dbReference type="Proteomes" id="UP000663848"/>
    </source>
</evidence>
<feature type="non-terminal residue" evidence="2">
    <location>
        <position position="266"/>
    </location>
</feature>
<organism evidence="2 3">
    <name type="scientific">Rotaria socialis</name>
    <dbReference type="NCBI Taxonomy" id="392032"/>
    <lineage>
        <taxon>Eukaryota</taxon>
        <taxon>Metazoa</taxon>
        <taxon>Spiralia</taxon>
        <taxon>Gnathifera</taxon>
        <taxon>Rotifera</taxon>
        <taxon>Eurotatoria</taxon>
        <taxon>Bdelloidea</taxon>
        <taxon>Philodinida</taxon>
        <taxon>Philodinidae</taxon>
        <taxon>Rotaria</taxon>
    </lineage>
</organism>
<name>A0A821ZJ87_9BILA</name>
<gene>
    <name evidence="2" type="ORF">QYT958_LOCUS36427</name>
</gene>
<dbReference type="AlphaFoldDB" id="A0A821ZJ87"/>
<accession>A0A821ZJ87</accession>
<reference evidence="2" key="1">
    <citation type="submission" date="2021-02" db="EMBL/GenBank/DDBJ databases">
        <authorList>
            <person name="Nowell W R."/>
        </authorList>
    </citation>
    <scope>NUCLEOTIDE SEQUENCE</scope>
</reference>